<dbReference type="InterPro" id="IPR018584">
    <property type="entry name" value="GT87"/>
</dbReference>
<feature type="transmembrane region" description="Helical" evidence="8">
    <location>
        <begin position="268"/>
        <end position="289"/>
    </location>
</feature>
<dbReference type="AlphaFoldDB" id="A0A841BVM7"/>
<evidence type="ECO:0000256" key="1">
    <source>
        <dbReference type="ARBA" id="ARBA00004651"/>
    </source>
</evidence>
<keyword evidence="5 8" id="KW-1133">Transmembrane helix</keyword>
<dbReference type="Pfam" id="PF09594">
    <property type="entry name" value="GT87"/>
    <property type="match status" value="1"/>
</dbReference>
<dbReference type="Proteomes" id="UP000587527">
    <property type="component" value="Unassembled WGS sequence"/>
</dbReference>
<evidence type="ECO:0000313" key="9">
    <source>
        <dbReference type="EMBL" id="MBB5870973.1"/>
    </source>
</evidence>
<accession>A0A841BVM7</accession>
<evidence type="ECO:0000256" key="7">
    <source>
        <dbReference type="ARBA" id="ARBA00024033"/>
    </source>
</evidence>
<keyword evidence="2" id="KW-1003">Cell membrane</keyword>
<feature type="transmembrane region" description="Helical" evidence="8">
    <location>
        <begin position="165"/>
        <end position="184"/>
    </location>
</feature>
<name>A0A841BVM7_9ACTN</name>
<organism evidence="9 10">
    <name type="scientific">Allocatelliglobosispora scoriae</name>
    <dbReference type="NCBI Taxonomy" id="643052"/>
    <lineage>
        <taxon>Bacteria</taxon>
        <taxon>Bacillati</taxon>
        <taxon>Actinomycetota</taxon>
        <taxon>Actinomycetes</taxon>
        <taxon>Micromonosporales</taxon>
        <taxon>Micromonosporaceae</taxon>
        <taxon>Allocatelliglobosispora</taxon>
    </lineage>
</organism>
<evidence type="ECO:0000313" key="10">
    <source>
        <dbReference type="Proteomes" id="UP000587527"/>
    </source>
</evidence>
<evidence type="ECO:0000256" key="3">
    <source>
        <dbReference type="ARBA" id="ARBA00022679"/>
    </source>
</evidence>
<evidence type="ECO:0008006" key="11">
    <source>
        <dbReference type="Google" id="ProtNLM"/>
    </source>
</evidence>
<dbReference type="GO" id="GO:0005886">
    <property type="term" value="C:plasma membrane"/>
    <property type="evidence" value="ECO:0007669"/>
    <property type="project" value="UniProtKB-SubCell"/>
</dbReference>
<evidence type="ECO:0000256" key="5">
    <source>
        <dbReference type="ARBA" id="ARBA00022989"/>
    </source>
</evidence>
<keyword evidence="6 8" id="KW-0472">Membrane</keyword>
<keyword evidence="3" id="KW-0808">Transferase</keyword>
<keyword evidence="4 8" id="KW-0812">Transmembrane</keyword>
<evidence type="ECO:0000256" key="2">
    <source>
        <dbReference type="ARBA" id="ARBA00022475"/>
    </source>
</evidence>
<feature type="transmembrane region" description="Helical" evidence="8">
    <location>
        <begin position="331"/>
        <end position="348"/>
    </location>
</feature>
<dbReference type="EMBL" id="JACHMN010000002">
    <property type="protein sequence ID" value="MBB5870973.1"/>
    <property type="molecule type" value="Genomic_DNA"/>
</dbReference>
<feature type="transmembrane region" description="Helical" evidence="8">
    <location>
        <begin position="41"/>
        <end position="59"/>
    </location>
</feature>
<evidence type="ECO:0000256" key="8">
    <source>
        <dbReference type="SAM" id="Phobius"/>
    </source>
</evidence>
<reference evidence="9 10" key="1">
    <citation type="submission" date="2020-08" db="EMBL/GenBank/DDBJ databases">
        <title>Sequencing the genomes of 1000 actinobacteria strains.</title>
        <authorList>
            <person name="Klenk H.-P."/>
        </authorList>
    </citation>
    <scope>NUCLEOTIDE SEQUENCE [LARGE SCALE GENOMIC DNA]</scope>
    <source>
        <strain evidence="9 10">DSM 45362</strain>
    </source>
</reference>
<feature type="transmembrane region" description="Helical" evidence="8">
    <location>
        <begin position="355"/>
        <end position="374"/>
    </location>
</feature>
<comment type="similarity">
    <text evidence="7">Belongs to the glycosyltransferase 87 family.</text>
</comment>
<gene>
    <name evidence="9" type="ORF">F4553_004352</name>
</gene>
<feature type="transmembrane region" description="Helical" evidence="8">
    <location>
        <begin position="190"/>
        <end position="207"/>
    </location>
</feature>
<sequence>MWQRFAPGWLADLALYSSSALFALLTWHLSTLTPHRHWGSVAFWGYLGAAVVAAAAIVFRRGSLRLRAALLGVTVASTMLLPLVIEAVQRATGRSGRAQEEVPVIEAAGRRLLELGTPYLDRDTIAGLPESLRLLAYLPYQPAMALLGVPRALRPADWWADARVMFLLVGAGAIATALMALRLAPVHPRALLALQSVTVLPLCALTLATGGDDVPVLTLCLLALALSATGHVGASGVIIGIAGCLKLIALPVAVVIGALILARRRRDIAPFLIAALGMPLLVLVPSLLLNVDSVVENVLRFPLGHALVTSPAGSPLPGHLIATQLTGGRQVAIGLLIAAMIAFGVLLLRRPPRTAAQAAVVSGVALLVAILLLPATRFGYLMYPVALLAWAPALRWGERT</sequence>
<keyword evidence="10" id="KW-1185">Reference proteome</keyword>
<comment type="caution">
    <text evidence="9">The sequence shown here is derived from an EMBL/GenBank/DDBJ whole genome shotgun (WGS) entry which is preliminary data.</text>
</comment>
<comment type="subcellular location">
    <subcellularLocation>
        <location evidence="1">Cell membrane</location>
        <topology evidence="1">Multi-pass membrane protein</topology>
    </subcellularLocation>
</comment>
<protein>
    <recommendedName>
        <fullName evidence="11">DUF2029 domain-containing protein</fullName>
    </recommendedName>
</protein>
<evidence type="ECO:0000256" key="4">
    <source>
        <dbReference type="ARBA" id="ARBA00022692"/>
    </source>
</evidence>
<feature type="transmembrane region" description="Helical" evidence="8">
    <location>
        <begin position="66"/>
        <end position="85"/>
    </location>
</feature>
<feature type="transmembrane region" description="Helical" evidence="8">
    <location>
        <begin position="238"/>
        <end position="261"/>
    </location>
</feature>
<proteinExistence type="inferred from homology"/>
<evidence type="ECO:0000256" key="6">
    <source>
        <dbReference type="ARBA" id="ARBA00023136"/>
    </source>
</evidence>
<dbReference type="RefSeq" id="WP_184838720.1">
    <property type="nucleotide sequence ID" value="NZ_JACHMN010000002.1"/>
</dbReference>
<dbReference type="GO" id="GO:0016758">
    <property type="term" value="F:hexosyltransferase activity"/>
    <property type="evidence" value="ECO:0007669"/>
    <property type="project" value="InterPro"/>
</dbReference>
<feature type="transmembrane region" description="Helical" evidence="8">
    <location>
        <begin position="9"/>
        <end position="29"/>
    </location>
</feature>